<gene>
    <name evidence="3" type="ORF">K504DRAFT_501538</name>
</gene>
<dbReference type="PANTHER" id="PTHR33365:SF4">
    <property type="entry name" value="CYCLOCHLOROTINE BIOSYNTHESIS PROTEIN O"/>
    <property type="match status" value="1"/>
</dbReference>
<evidence type="ECO:0000313" key="4">
    <source>
        <dbReference type="Proteomes" id="UP000799428"/>
    </source>
</evidence>
<dbReference type="Pfam" id="PF11807">
    <property type="entry name" value="UstYa"/>
    <property type="match status" value="1"/>
</dbReference>
<protein>
    <submittedName>
        <fullName evidence="3">Uncharacterized protein</fullName>
    </submittedName>
</protein>
<name>A0A6G1KBL1_9PLEO</name>
<reference evidence="3" key="1">
    <citation type="journal article" date="2020" name="Stud. Mycol.">
        <title>101 Dothideomycetes genomes: a test case for predicting lifestyles and emergence of pathogens.</title>
        <authorList>
            <person name="Haridas S."/>
            <person name="Albert R."/>
            <person name="Binder M."/>
            <person name="Bloem J."/>
            <person name="Labutti K."/>
            <person name="Salamov A."/>
            <person name="Andreopoulos B."/>
            <person name="Baker S."/>
            <person name="Barry K."/>
            <person name="Bills G."/>
            <person name="Bluhm B."/>
            <person name="Cannon C."/>
            <person name="Castanera R."/>
            <person name="Culley D."/>
            <person name="Daum C."/>
            <person name="Ezra D."/>
            <person name="Gonzalez J."/>
            <person name="Henrissat B."/>
            <person name="Kuo A."/>
            <person name="Liang C."/>
            <person name="Lipzen A."/>
            <person name="Lutzoni F."/>
            <person name="Magnuson J."/>
            <person name="Mondo S."/>
            <person name="Nolan M."/>
            <person name="Ohm R."/>
            <person name="Pangilinan J."/>
            <person name="Park H.-J."/>
            <person name="Ramirez L."/>
            <person name="Alfaro M."/>
            <person name="Sun H."/>
            <person name="Tritt A."/>
            <person name="Yoshinaga Y."/>
            <person name="Zwiers L.-H."/>
            <person name="Turgeon B."/>
            <person name="Goodwin S."/>
            <person name="Spatafora J."/>
            <person name="Crous P."/>
            <person name="Grigoriev I."/>
        </authorList>
    </citation>
    <scope>NUCLEOTIDE SEQUENCE</scope>
    <source>
        <strain evidence="3">CBS 279.74</strain>
    </source>
</reference>
<dbReference type="Proteomes" id="UP000799428">
    <property type="component" value="Unassembled WGS sequence"/>
</dbReference>
<sequence length="222" mass="25006">MFSKSSPRSSRIHFPPIVCLSIFFLILTSTTLLFGLRSGHLTITAQPQCSEPKNVYSNRVFKEVSDFRSYKSMDAAIEDNSWSNFLPSNGGVLKVEHADGKIGGYGVSMFHQLHCLSMLRDMLLRKPMSHAHETDETDDWSEDNLHWLHCFDYIAQGILCAADDTLEKPDSDFNVDGLPVTIDGMGYTHQCKNSSHLWQTVEKSQTVPLRDELIGSDTVFKS</sequence>
<proteinExistence type="inferred from homology"/>
<accession>A0A6G1KBL1</accession>
<dbReference type="PANTHER" id="PTHR33365">
    <property type="entry name" value="YALI0B05434P"/>
    <property type="match status" value="1"/>
</dbReference>
<comment type="pathway">
    <text evidence="1">Mycotoxin biosynthesis.</text>
</comment>
<dbReference type="GO" id="GO:0043386">
    <property type="term" value="P:mycotoxin biosynthetic process"/>
    <property type="evidence" value="ECO:0007669"/>
    <property type="project" value="InterPro"/>
</dbReference>
<dbReference type="EMBL" id="MU005769">
    <property type="protein sequence ID" value="KAF2710266.1"/>
    <property type="molecule type" value="Genomic_DNA"/>
</dbReference>
<evidence type="ECO:0000256" key="2">
    <source>
        <dbReference type="ARBA" id="ARBA00035112"/>
    </source>
</evidence>
<dbReference type="AlphaFoldDB" id="A0A6G1KBL1"/>
<evidence type="ECO:0000256" key="1">
    <source>
        <dbReference type="ARBA" id="ARBA00004685"/>
    </source>
</evidence>
<evidence type="ECO:0000313" key="3">
    <source>
        <dbReference type="EMBL" id="KAF2710266.1"/>
    </source>
</evidence>
<comment type="similarity">
    <text evidence="2">Belongs to the ustYa family.</text>
</comment>
<organism evidence="3 4">
    <name type="scientific">Pleomassaria siparia CBS 279.74</name>
    <dbReference type="NCBI Taxonomy" id="1314801"/>
    <lineage>
        <taxon>Eukaryota</taxon>
        <taxon>Fungi</taxon>
        <taxon>Dikarya</taxon>
        <taxon>Ascomycota</taxon>
        <taxon>Pezizomycotina</taxon>
        <taxon>Dothideomycetes</taxon>
        <taxon>Pleosporomycetidae</taxon>
        <taxon>Pleosporales</taxon>
        <taxon>Pleomassariaceae</taxon>
        <taxon>Pleomassaria</taxon>
    </lineage>
</organism>
<dbReference type="OrthoDB" id="3687641at2759"/>
<keyword evidence="4" id="KW-1185">Reference proteome</keyword>
<dbReference type="InterPro" id="IPR021765">
    <property type="entry name" value="UstYa-like"/>
</dbReference>